<dbReference type="InterPro" id="IPR039261">
    <property type="entry name" value="FNR_nucleotide-bd"/>
</dbReference>
<dbReference type="InterPro" id="IPR001041">
    <property type="entry name" value="2Fe-2S_ferredoxin-type"/>
</dbReference>
<dbReference type="GO" id="GO:0032259">
    <property type="term" value="P:methylation"/>
    <property type="evidence" value="ECO:0007669"/>
    <property type="project" value="UniProtKB-KW"/>
</dbReference>
<dbReference type="PRINTS" id="PR00409">
    <property type="entry name" value="PHDIOXRDTASE"/>
</dbReference>
<keyword evidence="12" id="KW-0808">Transferase</keyword>
<dbReference type="GO" id="GO:0051537">
    <property type="term" value="F:2 iron, 2 sulfur cluster binding"/>
    <property type="evidence" value="ECO:0007669"/>
    <property type="project" value="UniProtKB-KW"/>
</dbReference>
<name>A0A1E8FAQ3_9ALTE</name>
<dbReference type="InterPro" id="IPR050415">
    <property type="entry name" value="MRET"/>
</dbReference>
<sequence length="318" mass="34045">MSSELIDVVVSERTNQGNGIAVLTLKRADGTVLPAFTAGAHIDIHLADELIRQYSLCGSPDSTESYRIGVLNDPASRGGSVYVFEQLNVGSQVQISAPRNHFPLADNATKHLLIGGGIGITPMIAMAKTLAQQGADFALHYCLRSQSAGAFVAELQAEFGERLTLHCDDLGDAQKLNPGELFTAPESGQHVYVCGPGGFMDWVIDSAKAAGYSSDHVHFEYFNAEVDITGDSFEVYCAQSDITVEVGSDQSIAKALKGAGIKIDVSCEEGVCGTCITDVLEGEPDHRDHFLTDEEKEDNDQIAVCCSRACSKRLVLDI</sequence>
<dbReference type="InterPro" id="IPR006058">
    <property type="entry name" value="2Fe2S_fd_BS"/>
</dbReference>
<evidence type="ECO:0000256" key="5">
    <source>
        <dbReference type="ARBA" id="ARBA00022723"/>
    </source>
</evidence>
<dbReference type="GO" id="GO:0016491">
    <property type="term" value="F:oxidoreductase activity"/>
    <property type="evidence" value="ECO:0007669"/>
    <property type="project" value="UniProtKB-KW"/>
</dbReference>
<dbReference type="InterPro" id="IPR017927">
    <property type="entry name" value="FAD-bd_FR_type"/>
</dbReference>
<reference evidence="12 13" key="1">
    <citation type="submission" date="2016-09" db="EMBL/GenBank/DDBJ databases">
        <title>Alteromonas lipolytica, a new species isolated from sea water.</title>
        <authorList>
            <person name="Wu Y.-H."/>
            <person name="Cheng H."/>
            <person name="Xu X.-W."/>
        </authorList>
    </citation>
    <scope>NUCLEOTIDE SEQUENCE [LARGE SCALE GENOMIC DNA]</scope>
    <source>
        <strain evidence="12 13">JW12</strain>
    </source>
</reference>
<keyword evidence="3" id="KW-0288">FMN</keyword>
<dbReference type="SUPFAM" id="SSF52343">
    <property type="entry name" value="Ferredoxin reductase-like, C-terminal NADP-linked domain"/>
    <property type="match status" value="1"/>
</dbReference>
<evidence type="ECO:0000256" key="8">
    <source>
        <dbReference type="ARBA" id="ARBA00023014"/>
    </source>
</evidence>
<dbReference type="Gene3D" id="2.40.30.10">
    <property type="entry name" value="Translation factors"/>
    <property type="match status" value="1"/>
</dbReference>
<evidence type="ECO:0000313" key="12">
    <source>
        <dbReference type="EMBL" id="OFI33012.1"/>
    </source>
</evidence>
<evidence type="ECO:0000256" key="1">
    <source>
        <dbReference type="ARBA" id="ARBA00001917"/>
    </source>
</evidence>
<dbReference type="AlphaFoldDB" id="A0A1E8FAQ3"/>
<dbReference type="InterPro" id="IPR054582">
    <property type="entry name" value="DmmA-like_N"/>
</dbReference>
<dbReference type="EMBL" id="MJIC01000015">
    <property type="protein sequence ID" value="OFI33012.1"/>
    <property type="molecule type" value="Genomic_DNA"/>
</dbReference>
<dbReference type="GO" id="GO:0046872">
    <property type="term" value="F:metal ion binding"/>
    <property type="evidence" value="ECO:0007669"/>
    <property type="project" value="UniProtKB-KW"/>
</dbReference>
<dbReference type="SUPFAM" id="SSF54292">
    <property type="entry name" value="2Fe-2S ferredoxin-like"/>
    <property type="match status" value="1"/>
</dbReference>
<dbReference type="PANTHER" id="PTHR47354:SF1">
    <property type="entry name" value="CARNITINE MONOOXYGENASE REDUCTASE SUBUNIT"/>
    <property type="match status" value="1"/>
</dbReference>
<comment type="caution">
    <text evidence="12">The sequence shown here is derived from an EMBL/GenBank/DDBJ whole genome shotgun (WGS) entry which is preliminary data.</text>
</comment>
<proteinExistence type="predicted"/>
<keyword evidence="2" id="KW-0285">Flavoprotein</keyword>
<evidence type="ECO:0000256" key="2">
    <source>
        <dbReference type="ARBA" id="ARBA00022630"/>
    </source>
</evidence>
<dbReference type="Pfam" id="PF00111">
    <property type="entry name" value="Fer2"/>
    <property type="match status" value="1"/>
</dbReference>
<dbReference type="InterPro" id="IPR017938">
    <property type="entry name" value="Riboflavin_synthase-like_b-brl"/>
</dbReference>
<evidence type="ECO:0000256" key="6">
    <source>
        <dbReference type="ARBA" id="ARBA00023002"/>
    </source>
</evidence>
<keyword evidence="6" id="KW-0560">Oxidoreductase</keyword>
<keyword evidence="4" id="KW-0001">2Fe-2S</keyword>
<gene>
    <name evidence="12" type="ORF">BFC17_01690</name>
</gene>
<dbReference type="STRING" id="1856405.BFC17_01690"/>
<evidence type="ECO:0000256" key="3">
    <source>
        <dbReference type="ARBA" id="ARBA00022643"/>
    </source>
</evidence>
<dbReference type="PANTHER" id="PTHR47354">
    <property type="entry name" value="NADH OXIDOREDUCTASE HCR"/>
    <property type="match status" value="1"/>
</dbReference>
<keyword evidence="9" id="KW-0830">Ubiquinone</keyword>
<keyword evidence="7" id="KW-0408">Iron</keyword>
<dbReference type="Pfam" id="PF22290">
    <property type="entry name" value="DmmA-like_N"/>
    <property type="match status" value="1"/>
</dbReference>
<evidence type="ECO:0000256" key="9">
    <source>
        <dbReference type="ARBA" id="ARBA00023075"/>
    </source>
</evidence>
<organism evidence="12 13">
    <name type="scientific">Alteromonas lipolytica</name>
    <dbReference type="NCBI Taxonomy" id="1856405"/>
    <lineage>
        <taxon>Bacteria</taxon>
        <taxon>Pseudomonadati</taxon>
        <taxon>Pseudomonadota</taxon>
        <taxon>Gammaproteobacteria</taxon>
        <taxon>Alteromonadales</taxon>
        <taxon>Alteromonadaceae</taxon>
        <taxon>Alteromonas/Salinimonas group</taxon>
        <taxon>Alteromonas</taxon>
    </lineage>
</organism>
<evidence type="ECO:0000313" key="13">
    <source>
        <dbReference type="Proteomes" id="UP000176037"/>
    </source>
</evidence>
<dbReference type="Gene3D" id="3.40.50.80">
    <property type="entry name" value="Nucleotide-binding domain of ferredoxin-NADP reductase (FNR) module"/>
    <property type="match status" value="1"/>
</dbReference>
<feature type="domain" description="FAD-binding FR-type" evidence="11">
    <location>
        <begin position="3"/>
        <end position="105"/>
    </location>
</feature>
<evidence type="ECO:0000256" key="7">
    <source>
        <dbReference type="ARBA" id="ARBA00023004"/>
    </source>
</evidence>
<evidence type="ECO:0000259" key="11">
    <source>
        <dbReference type="PROSITE" id="PS51384"/>
    </source>
</evidence>
<keyword evidence="5" id="KW-0479">Metal-binding</keyword>
<feature type="domain" description="2Fe-2S ferredoxin-type" evidence="10">
    <location>
        <begin position="224"/>
        <end position="318"/>
    </location>
</feature>
<comment type="cofactor">
    <cofactor evidence="1">
        <name>FMN</name>
        <dbReference type="ChEBI" id="CHEBI:58210"/>
    </cofactor>
</comment>
<dbReference type="GO" id="GO:0008168">
    <property type="term" value="F:methyltransferase activity"/>
    <property type="evidence" value="ECO:0007669"/>
    <property type="project" value="UniProtKB-KW"/>
</dbReference>
<evidence type="ECO:0000259" key="10">
    <source>
        <dbReference type="PROSITE" id="PS51085"/>
    </source>
</evidence>
<dbReference type="InterPro" id="IPR012675">
    <property type="entry name" value="Beta-grasp_dom_sf"/>
</dbReference>
<keyword evidence="13" id="KW-1185">Reference proteome</keyword>
<dbReference type="RefSeq" id="WP_070177389.1">
    <property type="nucleotide sequence ID" value="NZ_BMJR01000002.1"/>
</dbReference>
<protein>
    <submittedName>
        <fullName evidence="12">Vanillate O-demethylase oxidoreductase</fullName>
    </submittedName>
</protein>
<dbReference type="PROSITE" id="PS00197">
    <property type="entry name" value="2FE2S_FER_1"/>
    <property type="match status" value="1"/>
</dbReference>
<dbReference type="PROSITE" id="PS51384">
    <property type="entry name" value="FAD_FR"/>
    <property type="match status" value="1"/>
</dbReference>
<dbReference type="PROSITE" id="PS51085">
    <property type="entry name" value="2FE2S_FER_2"/>
    <property type="match status" value="1"/>
</dbReference>
<dbReference type="SUPFAM" id="SSF63380">
    <property type="entry name" value="Riboflavin synthase domain-like"/>
    <property type="match status" value="1"/>
</dbReference>
<dbReference type="Gene3D" id="3.10.20.30">
    <property type="match status" value="1"/>
</dbReference>
<dbReference type="OrthoDB" id="9801223at2"/>
<keyword evidence="12" id="KW-0489">Methyltransferase</keyword>
<dbReference type="Proteomes" id="UP000176037">
    <property type="component" value="Unassembled WGS sequence"/>
</dbReference>
<evidence type="ECO:0000256" key="4">
    <source>
        <dbReference type="ARBA" id="ARBA00022714"/>
    </source>
</evidence>
<dbReference type="CDD" id="cd06185">
    <property type="entry name" value="PDR_like"/>
    <property type="match status" value="1"/>
</dbReference>
<dbReference type="InterPro" id="IPR036010">
    <property type="entry name" value="2Fe-2S_ferredoxin-like_sf"/>
</dbReference>
<dbReference type="CDD" id="cd00207">
    <property type="entry name" value="fer2"/>
    <property type="match status" value="1"/>
</dbReference>
<accession>A0A1E8FAQ3</accession>
<keyword evidence="8" id="KW-0411">Iron-sulfur</keyword>